<dbReference type="RefSeq" id="WP_188969930.1">
    <property type="nucleotide sequence ID" value="NZ_BMKW01000010.1"/>
</dbReference>
<organism evidence="1 2">
    <name type="scientific">Neoroseomonas lacus</name>
    <dbReference type="NCBI Taxonomy" id="287609"/>
    <lineage>
        <taxon>Bacteria</taxon>
        <taxon>Pseudomonadati</taxon>
        <taxon>Pseudomonadota</taxon>
        <taxon>Alphaproteobacteria</taxon>
        <taxon>Acetobacterales</taxon>
        <taxon>Acetobacteraceae</taxon>
        <taxon>Neoroseomonas</taxon>
    </lineage>
</organism>
<sequence>MTSSAPVAPTRRGAWDGLRVLVLSPVPTWPVTFGNRNRIVQVNRALQREGAHVALLHYPSDEEWRTRLPRNALVEMAKQWQEVFLCPATRPLHTRPSDGPDHGIDDWWDPAIGQMLDWLLKVGRYDALLVNYTWMSKALEHAPIGVLRILDTHDRFSGRRELLAANGLAPEYFHTTEEQERIALDRADIVWAIKSQEEAFFSTITQRPVRTLLHMEPPAPPSPQRAGDGVLRLGIVGGRNNINASNIRRFLEVADAYLRRTLLPIEIVVAGSVCSLLEELKLPFLRQLGTLESMDTLYDQVDAVLAPLSFSTGLKIKVGEALARGKALISHVHAFEGYIPTHAFHECADFEEMMRAAHRLVRDESLLAELTAASRSSVAAAEADIAATLHHAGEVASKLPPSVVVSVRFEQVRQGNLIFDHALDVARYAGFRAPVALHLAGDPASADPAALRLLAARGRVLVDPSCGPLSAEATHLLFDDTQPRRVSLDELLAAPHLAIWFASPPETLPGVTVRTRLGVAHAATMAMQNGLDDRFASLAAAFPRFLLLEEAPSRAAAAIIHAARAERAAVPLLWRGEESRLLAALRGGAPGPVAMLVEDITAPDLLPVLAYLTTALGRKVTIFAPDRAVPLPDWPNDGPLAVRREAIARADVADFFDPKFWNRRRPVFVVEHGRAAATRPAREVALRAGIAHLRFGDPAAPDAVSTAPAMAYRTRHFISTALVLATLDRQNGAATEAGGAAEEFGRDAGWARIWGEIGRLLAA</sequence>
<reference evidence="1" key="2">
    <citation type="submission" date="2020-09" db="EMBL/GenBank/DDBJ databases">
        <authorList>
            <person name="Sun Q."/>
            <person name="Zhou Y."/>
        </authorList>
    </citation>
    <scope>NUCLEOTIDE SEQUENCE</scope>
    <source>
        <strain evidence="1">CGMCC 1.3617</strain>
    </source>
</reference>
<dbReference type="EMBL" id="BMKW01000010">
    <property type="protein sequence ID" value="GGJ28555.1"/>
    <property type="molecule type" value="Genomic_DNA"/>
</dbReference>
<name>A0A917KUK4_9PROT</name>
<comment type="caution">
    <text evidence="1">The sequence shown here is derived from an EMBL/GenBank/DDBJ whole genome shotgun (WGS) entry which is preliminary data.</text>
</comment>
<keyword evidence="2" id="KW-1185">Reference proteome</keyword>
<dbReference type="SUPFAM" id="SSF53756">
    <property type="entry name" value="UDP-Glycosyltransferase/glycogen phosphorylase"/>
    <property type="match status" value="1"/>
</dbReference>
<dbReference type="Pfam" id="PF13692">
    <property type="entry name" value="Glyco_trans_1_4"/>
    <property type="match status" value="1"/>
</dbReference>
<reference evidence="1" key="1">
    <citation type="journal article" date="2014" name="Int. J. Syst. Evol. Microbiol.">
        <title>Complete genome sequence of Corynebacterium casei LMG S-19264T (=DSM 44701T), isolated from a smear-ripened cheese.</title>
        <authorList>
            <consortium name="US DOE Joint Genome Institute (JGI-PGF)"/>
            <person name="Walter F."/>
            <person name="Albersmeier A."/>
            <person name="Kalinowski J."/>
            <person name="Ruckert C."/>
        </authorList>
    </citation>
    <scope>NUCLEOTIDE SEQUENCE</scope>
    <source>
        <strain evidence="1">CGMCC 1.3617</strain>
    </source>
</reference>
<gene>
    <name evidence="1" type="ORF">GCM10011320_39830</name>
</gene>
<evidence type="ECO:0008006" key="3">
    <source>
        <dbReference type="Google" id="ProtNLM"/>
    </source>
</evidence>
<dbReference type="AlphaFoldDB" id="A0A917KUK4"/>
<evidence type="ECO:0000313" key="2">
    <source>
        <dbReference type="Proteomes" id="UP000661507"/>
    </source>
</evidence>
<accession>A0A917KUK4</accession>
<dbReference type="Gene3D" id="3.40.50.2000">
    <property type="entry name" value="Glycogen Phosphorylase B"/>
    <property type="match status" value="1"/>
</dbReference>
<dbReference type="Proteomes" id="UP000661507">
    <property type="component" value="Unassembled WGS sequence"/>
</dbReference>
<proteinExistence type="predicted"/>
<protein>
    <recommendedName>
        <fullName evidence="3">Glycosyltransferase</fullName>
    </recommendedName>
</protein>
<evidence type="ECO:0000313" key="1">
    <source>
        <dbReference type="EMBL" id="GGJ28555.1"/>
    </source>
</evidence>